<dbReference type="PANTHER" id="PTHR42995">
    <property type="entry name" value="ACETYL-COENZYME A CARBOXYLASE CARBOXYL TRANSFERASE SUBUNIT BETA, CHLOROPLASTIC"/>
    <property type="match status" value="1"/>
</dbReference>
<evidence type="ECO:0000256" key="13">
    <source>
        <dbReference type="HAMAP-Rule" id="MF_01395"/>
    </source>
</evidence>
<feature type="zinc finger region" description="C4-type" evidence="13">
    <location>
        <begin position="30"/>
        <end position="52"/>
    </location>
</feature>
<evidence type="ECO:0000256" key="5">
    <source>
        <dbReference type="ARBA" id="ARBA00022741"/>
    </source>
</evidence>
<protein>
    <recommendedName>
        <fullName evidence="13">Acetyl-coenzyme A carboxylase carboxyl transferase subunit beta</fullName>
        <shortName evidence="13">ACCase subunit beta</shortName>
        <shortName evidence="13">Acetyl-CoA carboxylase carboxyltransferase subunit beta</shortName>
        <ecNumber evidence="13">2.1.3.15</ecNumber>
    </recommendedName>
</protein>
<keyword evidence="3 13" id="KW-0808">Transferase</keyword>
<comment type="function">
    <text evidence="12 13">Component of the acetyl coenzyme A carboxylase (ACC) complex. Biotin carboxylase (BC) catalyzes the carboxylation of biotin on its carrier protein (BCCP) and then the CO(2) group is transferred by the transcarboxylase to acetyl-CoA to form malonyl-CoA.</text>
</comment>
<keyword evidence="9 13" id="KW-0067">ATP-binding</keyword>
<keyword evidence="8 13" id="KW-0862">Zinc</keyword>
<dbReference type="RefSeq" id="WP_015756438.1">
    <property type="nucleotide sequence ID" value="NC_013216.1"/>
</dbReference>
<organism evidence="15 16">
    <name type="scientific">Desulfofarcimen acetoxidans (strain ATCC 49208 / DSM 771 / KCTC 5769 / VKM B-1644 / 5575)</name>
    <name type="common">Desulfotomaculum acetoxidans</name>
    <dbReference type="NCBI Taxonomy" id="485916"/>
    <lineage>
        <taxon>Bacteria</taxon>
        <taxon>Bacillati</taxon>
        <taxon>Bacillota</taxon>
        <taxon>Clostridia</taxon>
        <taxon>Eubacteriales</taxon>
        <taxon>Peptococcaceae</taxon>
        <taxon>Desulfofarcimen</taxon>
    </lineage>
</organism>
<dbReference type="eggNOG" id="COG0777">
    <property type="taxonomic scope" value="Bacteria"/>
</dbReference>
<dbReference type="KEGG" id="dae:Dtox_0812"/>
<accession>C8W256</accession>
<evidence type="ECO:0000256" key="7">
    <source>
        <dbReference type="ARBA" id="ARBA00022832"/>
    </source>
</evidence>
<comment type="cofactor">
    <cofactor evidence="13">
        <name>Zn(2+)</name>
        <dbReference type="ChEBI" id="CHEBI:29105"/>
    </cofactor>
    <text evidence="13">Binds 1 zinc ion per subunit.</text>
</comment>
<dbReference type="GO" id="GO:0009317">
    <property type="term" value="C:acetyl-CoA carboxylase complex"/>
    <property type="evidence" value="ECO:0007669"/>
    <property type="project" value="InterPro"/>
</dbReference>
<dbReference type="InterPro" id="IPR041010">
    <property type="entry name" value="Znf-ACC"/>
</dbReference>
<keyword evidence="11 13" id="KW-0275">Fatty acid biosynthesis</keyword>
<evidence type="ECO:0000256" key="1">
    <source>
        <dbReference type="ARBA" id="ARBA00004496"/>
    </source>
</evidence>
<keyword evidence="4 13" id="KW-0479">Metal-binding</keyword>
<dbReference type="GO" id="GO:0008270">
    <property type="term" value="F:zinc ion binding"/>
    <property type="evidence" value="ECO:0007669"/>
    <property type="project" value="UniProtKB-UniRule"/>
</dbReference>
<evidence type="ECO:0000256" key="9">
    <source>
        <dbReference type="ARBA" id="ARBA00022840"/>
    </source>
</evidence>
<evidence type="ECO:0000256" key="10">
    <source>
        <dbReference type="ARBA" id="ARBA00023098"/>
    </source>
</evidence>
<dbReference type="AlphaFoldDB" id="C8W256"/>
<gene>
    <name evidence="13" type="primary">accD</name>
    <name evidence="15" type="ordered locus">Dtox_0812</name>
</gene>
<dbReference type="GO" id="GO:0016743">
    <property type="term" value="F:carboxyl- or carbamoyltransferase activity"/>
    <property type="evidence" value="ECO:0007669"/>
    <property type="project" value="UniProtKB-UniRule"/>
</dbReference>
<dbReference type="GO" id="GO:0005524">
    <property type="term" value="F:ATP binding"/>
    <property type="evidence" value="ECO:0007669"/>
    <property type="project" value="UniProtKB-KW"/>
</dbReference>
<dbReference type="SUPFAM" id="SSF52096">
    <property type="entry name" value="ClpP/crotonase"/>
    <property type="match status" value="1"/>
</dbReference>
<dbReference type="Proteomes" id="UP000002217">
    <property type="component" value="Chromosome"/>
</dbReference>
<dbReference type="STRING" id="485916.Dtox_0812"/>
<dbReference type="InterPro" id="IPR029045">
    <property type="entry name" value="ClpP/crotonase-like_dom_sf"/>
</dbReference>
<dbReference type="GO" id="GO:0006633">
    <property type="term" value="P:fatty acid biosynthetic process"/>
    <property type="evidence" value="ECO:0007669"/>
    <property type="project" value="UniProtKB-KW"/>
</dbReference>
<dbReference type="UniPathway" id="UPA00655">
    <property type="reaction ID" value="UER00711"/>
</dbReference>
<evidence type="ECO:0000313" key="16">
    <source>
        <dbReference type="Proteomes" id="UP000002217"/>
    </source>
</evidence>
<keyword evidence="13" id="KW-0963">Cytoplasm</keyword>
<name>C8W256_DESAS</name>
<dbReference type="HAMAP" id="MF_01395">
    <property type="entry name" value="AcetylCoA_CT_beta"/>
    <property type="match status" value="1"/>
</dbReference>
<dbReference type="Pfam" id="PF01039">
    <property type="entry name" value="Carboxyl_trans"/>
    <property type="match status" value="1"/>
</dbReference>
<evidence type="ECO:0000313" key="15">
    <source>
        <dbReference type="EMBL" id="ACV61720.1"/>
    </source>
</evidence>
<dbReference type="InterPro" id="IPR034733">
    <property type="entry name" value="AcCoA_carboxyl_beta"/>
</dbReference>
<comment type="subunit">
    <text evidence="13">Acetyl-CoA carboxylase is a heterohexamer composed of biotin carboxyl carrier protein (AccB), biotin carboxylase (AccC) and two subunits each of ACCase subunit alpha (AccA) and ACCase subunit beta (AccD).</text>
</comment>
<reference evidence="15 16" key="1">
    <citation type="journal article" date="2009" name="Stand. Genomic Sci.">
        <title>Complete genome sequence of Desulfotomaculum acetoxidans type strain (5575).</title>
        <authorList>
            <person name="Spring S."/>
            <person name="Lapidus A."/>
            <person name="Schroder M."/>
            <person name="Gleim D."/>
            <person name="Sims D."/>
            <person name="Meincke L."/>
            <person name="Glavina Del Rio T."/>
            <person name="Tice H."/>
            <person name="Copeland A."/>
            <person name="Cheng J.F."/>
            <person name="Lucas S."/>
            <person name="Chen F."/>
            <person name="Nolan M."/>
            <person name="Bruce D."/>
            <person name="Goodwin L."/>
            <person name="Pitluck S."/>
            <person name="Ivanova N."/>
            <person name="Mavromatis K."/>
            <person name="Mikhailova N."/>
            <person name="Pati A."/>
            <person name="Chen A."/>
            <person name="Palaniappan K."/>
            <person name="Land M."/>
            <person name="Hauser L."/>
            <person name="Chang Y.J."/>
            <person name="Jeffries C.D."/>
            <person name="Chain P."/>
            <person name="Saunders E."/>
            <person name="Brettin T."/>
            <person name="Detter J.C."/>
            <person name="Goker M."/>
            <person name="Bristow J."/>
            <person name="Eisen J.A."/>
            <person name="Markowitz V."/>
            <person name="Hugenholtz P."/>
            <person name="Kyrpides N.C."/>
            <person name="Klenk H.P."/>
            <person name="Han C."/>
        </authorList>
    </citation>
    <scope>NUCLEOTIDE SEQUENCE [LARGE SCALE GENOMIC DNA]</scope>
    <source>
        <strain evidence="16">ATCC 49208 / DSM 771 / VKM B-1644</strain>
    </source>
</reference>
<dbReference type="Gene3D" id="3.90.226.10">
    <property type="entry name" value="2-enoyl-CoA Hydratase, Chain A, domain 1"/>
    <property type="match status" value="1"/>
</dbReference>
<dbReference type="NCBIfam" id="TIGR00515">
    <property type="entry name" value="accD"/>
    <property type="match status" value="1"/>
</dbReference>
<evidence type="ECO:0000256" key="11">
    <source>
        <dbReference type="ARBA" id="ARBA00023160"/>
    </source>
</evidence>
<dbReference type="InterPro" id="IPR000438">
    <property type="entry name" value="Acetyl_CoA_COase_Trfase_b_su"/>
</dbReference>
<dbReference type="Pfam" id="PF17848">
    <property type="entry name" value="Zn_ribbon_ACC"/>
    <property type="match status" value="1"/>
</dbReference>
<dbReference type="GO" id="GO:0003989">
    <property type="term" value="F:acetyl-CoA carboxylase activity"/>
    <property type="evidence" value="ECO:0007669"/>
    <property type="project" value="InterPro"/>
</dbReference>
<evidence type="ECO:0000256" key="12">
    <source>
        <dbReference type="ARBA" id="ARBA00025280"/>
    </source>
</evidence>
<keyword evidence="7 13" id="KW-0276">Fatty acid metabolism</keyword>
<feature type="binding site" evidence="13">
    <location>
        <position position="33"/>
    </location>
    <ligand>
        <name>Zn(2+)</name>
        <dbReference type="ChEBI" id="CHEBI:29105"/>
    </ligand>
</feature>
<comment type="catalytic activity">
    <reaction evidence="13">
        <text>N(6)-carboxybiotinyl-L-lysyl-[protein] + acetyl-CoA = N(6)-biotinyl-L-lysyl-[protein] + malonyl-CoA</text>
        <dbReference type="Rhea" id="RHEA:54728"/>
        <dbReference type="Rhea" id="RHEA-COMP:10505"/>
        <dbReference type="Rhea" id="RHEA-COMP:10506"/>
        <dbReference type="ChEBI" id="CHEBI:57288"/>
        <dbReference type="ChEBI" id="CHEBI:57384"/>
        <dbReference type="ChEBI" id="CHEBI:83144"/>
        <dbReference type="ChEBI" id="CHEBI:83145"/>
        <dbReference type="EC" id="2.1.3.15"/>
    </reaction>
</comment>
<dbReference type="PRINTS" id="PR01070">
    <property type="entry name" value="ACCCTRFRASEB"/>
</dbReference>
<evidence type="ECO:0000256" key="2">
    <source>
        <dbReference type="ARBA" id="ARBA00022516"/>
    </source>
</evidence>
<dbReference type="GO" id="GO:2001295">
    <property type="term" value="P:malonyl-CoA biosynthetic process"/>
    <property type="evidence" value="ECO:0007669"/>
    <property type="project" value="UniProtKB-UniRule"/>
</dbReference>
<comment type="similarity">
    <text evidence="13">Belongs to the AccD/PCCB family.</text>
</comment>
<dbReference type="OrthoDB" id="9772975at2"/>
<comment type="subcellular location">
    <subcellularLocation>
        <location evidence="1 13">Cytoplasm</location>
    </subcellularLocation>
</comment>
<dbReference type="InterPro" id="IPR011762">
    <property type="entry name" value="COA_CT_N"/>
</dbReference>
<feature type="binding site" evidence="13">
    <location>
        <position position="49"/>
    </location>
    <ligand>
        <name>Zn(2+)</name>
        <dbReference type="ChEBI" id="CHEBI:29105"/>
    </ligand>
</feature>
<evidence type="ECO:0000256" key="4">
    <source>
        <dbReference type="ARBA" id="ARBA00022723"/>
    </source>
</evidence>
<dbReference type="EMBL" id="CP001720">
    <property type="protein sequence ID" value="ACV61720.1"/>
    <property type="molecule type" value="Genomic_DNA"/>
</dbReference>
<evidence type="ECO:0000256" key="3">
    <source>
        <dbReference type="ARBA" id="ARBA00022679"/>
    </source>
</evidence>
<dbReference type="PROSITE" id="PS50980">
    <property type="entry name" value="COA_CT_NTER"/>
    <property type="match status" value="1"/>
</dbReference>
<keyword evidence="6 13" id="KW-0863">Zinc-finger</keyword>
<feature type="binding site" evidence="13">
    <location>
        <position position="52"/>
    </location>
    <ligand>
        <name>Zn(2+)</name>
        <dbReference type="ChEBI" id="CHEBI:29105"/>
    </ligand>
</feature>
<sequence>MVLDIFRKQKYVTLHPETKREIPEGLWVKCDRCGEILYNKELDKNFKVCEKCGFHFRLSSRERLQMTIDENSFNEFDSELISVNPLGIADYSEKLVVAREKTELNEAIVTGEGAIEGQRVVLAIMDARFIMGSMGAVVGEKFTRAVETAIEKGLPFLAFTASGGARMQEGLLSLMQMAKTTAALAKLDLSGGLYISVMTDPTTGGVSASFASAADIIVAEPGALIGFAGPRVIEQTIRQKLPEGFQRAEFVRQHGFVDKIVSRQQMKSFLAKLLRLHRQEEK</sequence>
<keyword evidence="10 13" id="KW-0443">Lipid metabolism</keyword>
<dbReference type="EC" id="2.1.3.15" evidence="13"/>
<keyword evidence="5 13" id="KW-0547">Nucleotide-binding</keyword>
<dbReference type="PANTHER" id="PTHR42995:SF5">
    <property type="entry name" value="ACETYL-COENZYME A CARBOXYLASE CARBOXYL TRANSFERASE SUBUNIT BETA, CHLOROPLASTIC"/>
    <property type="match status" value="1"/>
</dbReference>
<keyword evidence="2 13" id="KW-0444">Lipid biosynthesis</keyword>
<proteinExistence type="inferred from homology"/>
<evidence type="ECO:0000256" key="6">
    <source>
        <dbReference type="ARBA" id="ARBA00022771"/>
    </source>
</evidence>
<feature type="domain" description="CoA carboxyltransferase N-terminal" evidence="14">
    <location>
        <begin position="26"/>
        <end position="282"/>
    </location>
</feature>
<feature type="binding site" evidence="13">
    <location>
        <position position="30"/>
    </location>
    <ligand>
        <name>Zn(2+)</name>
        <dbReference type="ChEBI" id="CHEBI:29105"/>
    </ligand>
</feature>
<evidence type="ECO:0000259" key="14">
    <source>
        <dbReference type="PROSITE" id="PS50980"/>
    </source>
</evidence>
<comment type="pathway">
    <text evidence="13">Lipid metabolism; malonyl-CoA biosynthesis; malonyl-CoA from acetyl-CoA: step 1/1.</text>
</comment>
<evidence type="ECO:0000256" key="8">
    <source>
        <dbReference type="ARBA" id="ARBA00022833"/>
    </source>
</evidence>
<dbReference type="HOGENOM" id="CLU_015486_1_0_9"/>
<keyword evidence="16" id="KW-1185">Reference proteome</keyword>